<dbReference type="InParanoid" id="A7SEA0"/>
<keyword evidence="1" id="KW-0812">Transmembrane</keyword>
<organism evidence="2 3">
    <name type="scientific">Nematostella vectensis</name>
    <name type="common">Starlet sea anemone</name>
    <dbReference type="NCBI Taxonomy" id="45351"/>
    <lineage>
        <taxon>Eukaryota</taxon>
        <taxon>Metazoa</taxon>
        <taxon>Cnidaria</taxon>
        <taxon>Anthozoa</taxon>
        <taxon>Hexacorallia</taxon>
        <taxon>Actiniaria</taxon>
        <taxon>Edwardsiidae</taxon>
        <taxon>Nematostella</taxon>
    </lineage>
</organism>
<evidence type="ECO:0008006" key="4">
    <source>
        <dbReference type="Google" id="ProtNLM"/>
    </source>
</evidence>
<feature type="transmembrane region" description="Helical" evidence="1">
    <location>
        <begin position="69"/>
        <end position="101"/>
    </location>
</feature>
<keyword evidence="1" id="KW-1133">Transmembrane helix</keyword>
<accession>A7SEA0</accession>
<gene>
    <name evidence="2" type="ORF">NEMVEDRAFT_v1g244657</name>
</gene>
<keyword evidence="1" id="KW-0472">Membrane</keyword>
<evidence type="ECO:0000313" key="3">
    <source>
        <dbReference type="Proteomes" id="UP000001593"/>
    </source>
</evidence>
<name>A7SEA0_NEMVE</name>
<protein>
    <recommendedName>
        <fullName evidence="4">Vesicular, overexpressed in cancer, prosurvival protein 1</fullName>
    </recommendedName>
</protein>
<feature type="transmembrane region" description="Helical" evidence="1">
    <location>
        <begin position="159"/>
        <end position="180"/>
    </location>
</feature>
<dbReference type="AlphaFoldDB" id="A7SEA0"/>
<proteinExistence type="predicted"/>
<dbReference type="HOGENOM" id="CLU_1139167_0_0_1"/>
<feature type="transmembrane region" description="Helical" evidence="1">
    <location>
        <begin position="37"/>
        <end position="57"/>
    </location>
</feature>
<dbReference type="EMBL" id="DS469635">
    <property type="protein sequence ID" value="EDO37999.1"/>
    <property type="molecule type" value="Genomic_DNA"/>
</dbReference>
<sequence>MASAFAGVLVVFLGCCSLIVTSELVRGSDVLTVGLIYVAKVVFLLSVGFIYVAKVVFLRYVGLIYVAKVLIYVAKVVFLLSVGLIYVAKVVFLLSCLIYVAKVVFLRYVGLIYVAKENRNATHHKVKMTCDEDYCASYCCYDSWNNWICCSETDITDMWWFWVSFATGLLFLSLCCGLCCRRHLRHRRYFIITGEQPATVITSYGTENVAPIYSIVHPYHGYPEAHLPPYTPVPENKGNPPSYT</sequence>
<dbReference type="Proteomes" id="UP000001593">
    <property type="component" value="Unassembled WGS sequence"/>
</dbReference>
<reference evidence="2 3" key="1">
    <citation type="journal article" date="2007" name="Science">
        <title>Sea anemone genome reveals ancestral eumetazoan gene repertoire and genomic organization.</title>
        <authorList>
            <person name="Putnam N.H."/>
            <person name="Srivastava M."/>
            <person name="Hellsten U."/>
            <person name="Dirks B."/>
            <person name="Chapman J."/>
            <person name="Salamov A."/>
            <person name="Terry A."/>
            <person name="Shapiro H."/>
            <person name="Lindquist E."/>
            <person name="Kapitonov V.V."/>
            <person name="Jurka J."/>
            <person name="Genikhovich G."/>
            <person name="Grigoriev I.V."/>
            <person name="Lucas S.M."/>
            <person name="Steele R.E."/>
            <person name="Finnerty J.R."/>
            <person name="Technau U."/>
            <person name="Martindale M.Q."/>
            <person name="Rokhsar D.S."/>
        </authorList>
    </citation>
    <scope>NUCLEOTIDE SEQUENCE [LARGE SCALE GENOMIC DNA]</scope>
    <source>
        <strain evidence="3">CH2 X CH6</strain>
    </source>
</reference>
<keyword evidence="3" id="KW-1185">Reference proteome</keyword>
<evidence type="ECO:0000313" key="2">
    <source>
        <dbReference type="EMBL" id="EDO37999.1"/>
    </source>
</evidence>
<evidence type="ECO:0000256" key="1">
    <source>
        <dbReference type="SAM" id="Phobius"/>
    </source>
</evidence>